<keyword evidence="1" id="KW-0732">Signal</keyword>
<comment type="caution">
    <text evidence="2">The sequence shown here is derived from an EMBL/GenBank/DDBJ whole genome shotgun (WGS) entry which is preliminary data.</text>
</comment>
<evidence type="ECO:0000313" key="2">
    <source>
        <dbReference type="EMBL" id="MCJ2189235.1"/>
    </source>
</evidence>
<accession>A0ABT0BVZ7</accession>
<feature type="signal peptide" evidence="1">
    <location>
        <begin position="1"/>
        <end position="20"/>
    </location>
</feature>
<gene>
    <name evidence="2" type="ORF">MTR66_20815</name>
</gene>
<feature type="chain" id="PRO_5045488145" evidence="1">
    <location>
        <begin position="21"/>
        <end position="153"/>
    </location>
</feature>
<dbReference type="Proteomes" id="UP001202281">
    <property type="component" value="Unassembled WGS sequence"/>
</dbReference>
<dbReference type="RefSeq" id="WP_243924605.1">
    <property type="nucleotide sequence ID" value="NZ_JALHLG010000079.1"/>
</dbReference>
<name>A0ABT0BVZ7_9SPHN</name>
<evidence type="ECO:0000256" key="1">
    <source>
        <dbReference type="SAM" id="SignalP"/>
    </source>
</evidence>
<sequence>MLKRFLAFSPLLLAAVPAAAEARPQDYAEGQVWQYATRAQDAGSLVKIQRIEMKDGRPVYHVSVTGAHFSGVPETSVLEHLPVSEETLDASVTRRVRSTRAFANIAIDGDIAEWHAMNGGVLKGPLAQVLSDVDAMLTAQAAPAVRPVSVVSS</sequence>
<organism evidence="2 3">
    <name type="scientific">Novosphingobium beihaiensis</name>
    <dbReference type="NCBI Taxonomy" id="2930389"/>
    <lineage>
        <taxon>Bacteria</taxon>
        <taxon>Pseudomonadati</taxon>
        <taxon>Pseudomonadota</taxon>
        <taxon>Alphaproteobacteria</taxon>
        <taxon>Sphingomonadales</taxon>
        <taxon>Sphingomonadaceae</taxon>
        <taxon>Novosphingobium</taxon>
    </lineage>
</organism>
<dbReference type="EMBL" id="JALHLG010000079">
    <property type="protein sequence ID" value="MCJ2189235.1"/>
    <property type="molecule type" value="Genomic_DNA"/>
</dbReference>
<keyword evidence="3" id="KW-1185">Reference proteome</keyword>
<reference evidence="2 3" key="1">
    <citation type="submission" date="2022-04" db="EMBL/GenBank/DDBJ databases">
        <title>Identification of a novel bacterium isolated from mangrove sediments.</title>
        <authorList>
            <person name="Pan X."/>
        </authorList>
    </citation>
    <scope>NUCLEOTIDE SEQUENCE [LARGE SCALE GENOMIC DNA]</scope>
    <source>
        <strain evidence="2 3">B2638</strain>
    </source>
</reference>
<evidence type="ECO:0000313" key="3">
    <source>
        <dbReference type="Proteomes" id="UP001202281"/>
    </source>
</evidence>
<protein>
    <submittedName>
        <fullName evidence="2">Uncharacterized protein</fullName>
    </submittedName>
</protein>
<proteinExistence type="predicted"/>